<gene>
    <name evidence="1" type="ORF">IWQ62_003007</name>
</gene>
<keyword evidence="2" id="KW-1185">Reference proteome</keyword>
<protein>
    <submittedName>
        <fullName evidence="1">Uncharacterized protein</fullName>
    </submittedName>
</protein>
<reference evidence="1" key="1">
    <citation type="submission" date="2022-07" db="EMBL/GenBank/DDBJ databases">
        <title>Phylogenomic reconstructions and comparative analyses of Kickxellomycotina fungi.</title>
        <authorList>
            <person name="Reynolds N.K."/>
            <person name="Stajich J.E."/>
            <person name="Barry K."/>
            <person name="Grigoriev I.V."/>
            <person name="Crous P."/>
            <person name="Smith M.E."/>
        </authorList>
    </citation>
    <scope>NUCLEOTIDE SEQUENCE</scope>
    <source>
        <strain evidence="1">RSA 1196</strain>
    </source>
</reference>
<dbReference type="Proteomes" id="UP001150925">
    <property type="component" value="Unassembled WGS sequence"/>
</dbReference>
<dbReference type="EMBL" id="JANBPY010000729">
    <property type="protein sequence ID" value="KAJ1964175.1"/>
    <property type="molecule type" value="Genomic_DNA"/>
</dbReference>
<name>A0A9W8ASN0_9FUNG</name>
<dbReference type="AlphaFoldDB" id="A0A9W8ASN0"/>
<sequence length="61" mass="6964">MIMKGDVIDASQRTTYLYDDFGADQLAFEDERCTGWPSLETYKLKDGTSELQAKEVLLVTR</sequence>
<accession>A0A9W8ASN0</accession>
<evidence type="ECO:0000313" key="2">
    <source>
        <dbReference type="Proteomes" id="UP001150925"/>
    </source>
</evidence>
<comment type="caution">
    <text evidence="1">The sequence shown here is derived from an EMBL/GenBank/DDBJ whole genome shotgun (WGS) entry which is preliminary data.</text>
</comment>
<proteinExistence type="predicted"/>
<evidence type="ECO:0000313" key="1">
    <source>
        <dbReference type="EMBL" id="KAJ1964175.1"/>
    </source>
</evidence>
<organism evidence="1 2">
    <name type="scientific">Dispira parvispora</name>
    <dbReference type="NCBI Taxonomy" id="1520584"/>
    <lineage>
        <taxon>Eukaryota</taxon>
        <taxon>Fungi</taxon>
        <taxon>Fungi incertae sedis</taxon>
        <taxon>Zoopagomycota</taxon>
        <taxon>Kickxellomycotina</taxon>
        <taxon>Dimargaritomycetes</taxon>
        <taxon>Dimargaritales</taxon>
        <taxon>Dimargaritaceae</taxon>
        <taxon>Dispira</taxon>
    </lineage>
</organism>